<dbReference type="Pfam" id="PF20564">
    <property type="entry name" value="DUF6774"/>
    <property type="match status" value="1"/>
</dbReference>
<sequence>MNYCELTAAISSLAIVIAKNIPDDDELDLLAATLTQLGDTLATIAAHRSLCESSKTPEHSE</sequence>
<accession>A0A939II80</accession>
<organism evidence="2 3">
    <name type="scientific">Clostridium aminobutyricum</name>
    <dbReference type="NCBI Taxonomy" id="33953"/>
    <lineage>
        <taxon>Bacteria</taxon>
        <taxon>Bacillati</taxon>
        <taxon>Bacillota</taxon>
        <taxon>Clostridia</taxon>
        <taxon>Eubacteriales</taxon>
        <taxon>Clostridiaceae</taxon>
        <taxon>Clostridium</taxon>
    </lineage>
</organism>
<dbReference type="AlphaFoldDB" id="A0A939II80"/>
<evidence type="ECO:0000259" key="1">
    <source>
        <dbReference type="Pfam" id="PF20564"/>
    </source>
</evidence>
<comment type="caution">
    <text evidence="2">The sequence shown here is derived from an EMBL/GenBank/DDBJ whole genome shotgun (WGS) entry which is preliminary data.</text>
</comment>
<proteinExistence type="predicted"/>
<keyword evidence="3" id="KW-1185">Reference proteome</keyword>
<dbReference type="InterPro" id="IPR046665">
    <property type="entry name" value="DUF6774"/>
</dbReference>
<reference evidence="2" key="1">
    <citation type="submission" date="2021-02" db="EMBL/GenBank/DDBJ databases">
        <title>Abyssanaerobacter marinus gen.nov., sp., nov, anaerobic bacterium isolated from the Onnuri vent field of Indian Ocean and suggestion of Mogibacteriaceae fam. nov., and proposal of reclassification of ambiguous this family's genus member.</title>
        <authorList>
            <person name="Kim Y.J."/>
            <person name="Yang J.-A."/>
        </authorList>
    </citation>
    <scope>NUCLEOTIDE SEQUENCE</scope>
    <source>
        <strain evidence="2">DSM 2634</strain>
    </source>
</reference>
<name>A0A939II80_CLOAM</name>
<feature type="domain" description="DUF6774" evidence="1">
    <location>
        <begin position="24"/>
        <end position="51"/>
    </location>
</feature>
<dbReference type="EMBL" id="JAFJZZ010000001">
    <property type="protein sequence ID" value="MBN7772796.1"/>
    <property type="molecule type" value="Genomic_DNA"/>
</dbReference>
<evidence type="ECO:0000313" key="3">
    <source>
        <dbReference type="Proteomes" id="UP000664545"/>
    </source>
</evidence>
<dbReference type="RefSeq" id="WP_206581570.1">
    <property type="nucleotide sequence ID" value="NZ_JAFJZZ010000001.1"/>
</dbReference>
<protein>
    <recommendedName>
        <fullName evidence="1">DUF6774 domain-containing protein</fullName>
    </recommendedName>
</protein>
<gene>
    <name evidence="2" type="ORF">JYB65_05415</name>
</gene>
<dbReference type="Proteomes" id="UP000664545">
    <property type="component" value="Unassembled WGS sequence"/>
</dbReference>
<evidence type="ECO:0000313" key="2">
    <source>
        <dbReference type="EMBL" id="MBN7772796.1"/>
    </source>
</evidence>